<dbReference type="InterPro" id="IPR016527">
    <property type="entry name" value="ORC4"/>
</dbReference>
<dbReference type="GO" id="GO:0006270">
    <property type="term" value="P:DNA replication initiation"/>
    <property type="evidence" value="ECO:0007669"/>
    <property type="project" value="TreeGrafter"/>
</dbReference>
<organism evidence="1 2">
    <name type="scientific">Romanomermis culicivorax</name>
    <name type="common">Nematode worm</name>
    <dbReference type="NCBI Taxonomy" id="13658"/>
    <lineage>
        <taxon>Eukaryota</taxon>
        <taxon>Metazoa</taxon>
        <taxon>Ecdysozoa</taxon>
        <taxon>Nematoda</taxon>
        <taxon>Enoplea</taxon>
        <taxon>Dorylaimia</taxon>
        <taxon>Mermithida</taxon>
        <taxon>Mermithoidea</taxon>
        <taxon>Mermithidae</taxon>
        <taxon>Romanomermis</taxon>
    </lineage>
</organism>
<dbReference type="GO" id="GO:0003688">
    <property type="term" value="F:DNA replication origin binding"/>
    <property type="evidence" value="ECO:0007669"/>
    <property type="project" value="TreeGrafter"/>
</dbReference>
<dbReference type="InterPro" id="IPR027417">
    <property type="entry name" value="P-loop_NTPase"/>
</dbReference>
<sequence length="258" mass="29843">MIFKDRILQSIAECDYSNCFVAQIEDLTDTFEKLCEYGGSGSATIVGPFSCCKLIIDRALQKCRENLCIVKLHAGKYRGTVFILNQFEKFTTSTHQNFLYNILNNVQIAQDCKQTPLFVLCVTSKINANELLEKRVRSRLSQRKLLAFRQYDFPTYLQIAKSCLQPHDHCLKDNKVLKILKNQFYKTKSVEALQQLLAFVVNFADDEKLEFRNFQKASDLLSSEIDLILAACQYFQKSPDEDYVNFEMIYKGTFGYVM</sequence>
<accession>A0A915KVW1</accession>
<dbReference type="Proteomes" id="UP000887565">
    <property type="component" value="Unplaced"/>
</dbReference>
<dbReference type="AlphaFoldDB" id="A0A915KVW1"/>
<evidence type="ECO:0000313" key="2">
    <source>
        <dbReference type="WBParaSite" id="nRc.2.0.1.t43072-RA"/>
    </source>
</evidence>
<keyword evidence="1" id="KW-1185">Reference proteome</keyword>
<proteinExistence type="predicted"/>
<dbReference type="GO" id="GO:0005664">
    <property type="term" value="C:nuclear origin of replication recognition complex"/>
    <property type="evidence" value="ECO:0007669"/>
    <property type="project" value="TreeGrafter"/>
</dbReference>
<dbReference type="Gene3D" id="3.40.50.300">
    <property type="entry name" value="P-loop containing nucleotide triphosphate hydrolases"/>
    <property type="match status" value="1"/>
</dbReference>
<dbReference type="WBParaSite" id="nRc.2.0.1.t43072-RA">
    <property type="protein sequence ID" value="nRc.2.0.1.t43072-RA"/>
    <property type="gene ID" value="nRc.2.0.1.g43072"/>
</dbReference>
<dbReference type="PANTHER" id="PTHR12087:SF0">
    <property type="entry name" value="ORIGIN RECOGNITION COMPLEX SUBUNIT 4"/>
    <property type="match status" value="1"/>
</dbReference>
<evidence type="ECO:0000313" key="1">
    <source>
        <dbReference type="Proteomes" id="UP000887565"/>
    </source>
</evidence>
<protein>
    <submittedName>
        <fullName evidence="2">Uncharacterized protein</fullName>
    </submittedName>
</protein>
<dbReference type="PANTHER" id="PTHR12087">
    <property type="entry name" value="ORIGIN RECOGNITION COMPLEX SUBUNIT 4"/>
    <property type="match status" value="1"/>
</dbReference>
<reference evidence="2" key="1">
    <citation type="submission" date="2022-11" db="UniProtKB">
        <authorList>
            <consortium name="WormBaseParasite"/>
        </authorList>
    </citation>
    <scope>IDENTIFICATION</scope>
</reference>
<name>A0A915KVW1_ROMCU</name>